<reference evidence="2" key="1">
    <citation type="journal article" date="2023" name="Mol. Plant Microbe Interact.">
        <title>Elucidating the Obligate Nature and Biological Capacity of an Invasive Fungal Corn Pathogen.</title>
        <authorList>
            <person name="MacCready J.S."/>
            <person name="Roggenkamp E.M."/>
            <person name="Gdanetz K."/>
            <person name="Chilvers M.I."/>
        </authorList>
    </citation>
    <scope>NUCLEOTIDE SEQUENCE</scope>
    <source>
        <strain evidence="2">PM02</strain>
    </source>
</reference>
<comment type="caution">
    <text evidence="2">The sequence shown here is derived from an EMBL/GenBank/DDBJ whole genome shotgun (WGS) entry which is preliminary data.</text>
</comment>
<sequence>MDFLTKPSCLAATTTILRRFTNLYIANIDSLSNLDNSVYNILAPTPAKPAKITPAVYRAAAHKAKRRKSAKARAIAGRAAAAKRPKKEDLQRSKHTTSSNAGRYTTNSGLIADKDDNNAYNRAYMPPANAEEEEKEEEEEKGSSSNNNSVNSSTSDSTDKGKGSSARKRGKGALRCKDILLYKQ</sequence>
<dbReference type="EMBL" id="JAQQPM010000005">
    <property type="protein sequence ID" value="KAK2072135.1"/>
    <property type="molecule type" value="Genomic_DNA"/>
</dbReference>
<gene>
    <name evidence="2" type="ORF">P8C59_006507</name>
</gene>
<feature type="compositionally biased region" description="Basic and acidic residues" evidence="1">
    <location>
        <begin position="175"/>
        <end position="184"/>
    </location>
</feature>
<feature type="compositionally biased region" description="Low complexity" evidence="1">
    <location>
        <begin position="72"/>
        <end position="82"/>
    </location>
</feature>
<feature type="compositionally biased region" description="Polar residues" evidence="1">
    <location>
        <begin position="96"/>
        <end position="109"/>
    </location>
</feature>
<evidence type="ECO:0000313" key="2">
    <source>
        <dbReference type="EMBL" id="KAK2072135.1"/>
    </source>
</evidence>
<keyword evidence="3" id="KW-1185">Reference proteome</keyword>
<name>A0AAD9MEL3_9PEZI</name>
<evidence type="ECO:0000256" key="1">
    <source>
        <dbReference type="SAM" id="MobiDB-lite"/>
    </source>
</evidence>
<feature type="compositionally biased region" description="Basic residues" evidence="1">
    <location>
        <begin position="165"/>
        <end position="174"/>
    </location>
</feature>
<proteinExistence type="predicted"/>
<organism evidence="2 3">
    <name type="scientific">Phyllachora maydis</name>
    <dbReference type="NCBI Taxonomy" id="1825666"/>
    <lineage>
        <taxon>Eukaryota</taxon>
        <taxon>Fungi</taxon>
        <taxon>Dikarya</taxon>
        <taxon>Ascomycota</taxon>
        <taxon>Pezizomycotina</taxon>
        <taxon>Sordariomycetes</taxon>
        <taxon>Sordariomycetidae</taxon>
        <taxon>Phyllachorales</taxon>
        <taxon>Phyllachoraceae</taxon>
        <taxon>Phyllachora</taxon>
    </lineage>
</organism>
<feature type="compositionally biased region" description="Acidic residues" evidence="1">
    <location>
        <begin position="130"/>
        <end position="140"/>
    </location>
</feature>
<feature type="compositionally biased region" description="Low complexity" evidence="1">
    <location>
        <begin position="143"/>
        <end position="156"/>
    </location>
</feature>
<feature type="region of interest" description="Disordered" evidence="1">
    <location>
        <begin position="63"/>
        <end position="184"/>
    </location>
</feature>
<dbReference type="AlphaFoldDB" id="A0AAD9MEL3"/>
<dbReference type="Proteomes" id="UP001217918">
    <property type="component" value="Unassembled WGS sequence"/>
</dbReference>
<protein>
    <submittedName>
        <fullName evidence="2">Uncharacterized protein</fullName>
    </submittedName>
</protein>
<accession>A0AAD9MEL3</accession>
<evidence type="ECO:0000313" key="3">
    <source>
        <dbReference type="Proteomes" id="UP001217918"/>
    </source>
</evidence>